<dbReference type="CDD" id="cd00118">
    <property type="entry name" value="LysM"/>
    <property type="match status" value="1"/>
</dbReference>
<dbReference type="CDD" id="cd12797">
    <property type="entry name" value="M23_peptidase"/>
    <property type="match status" value="1"/>
</dbReference>
<dbReference type="OrthoDB" id="9795421at2"/>
<name>A0A4D6XZH5_9GAMM</name>
<reference evidence="2" key="1">
    <citation type="submission" date="2018-12" db="EMBL/GenBank/DDBJ databases">
        <authorList>
            <person name="Chong R.A."/>
        </authorList>
    </citation>
    <scope>NUCLEOTIDE SEQUENCE [LARGE SCALE GENOMIC DNA]</scope>
    <source>
        <strain evidence="2">Hta</strain>
    </source>
</reference>
<dbReference type="InterPro" id="IPR016047">
    <property type="entry name" value="M23ase_b-sheet_dom"/>
</dbReference>
<dbReference type="RefSeq" id="WP_158356677.1">
    <property type="nucleotide sequence ID" value="NZ_CP034873.1"/>
</dbReference>
<dbReference type="GO" id="GO:0004222">
    <property type="term" value="F:metalloendopeptidase activity"/>
    <property type="evidence" value="ECO:0007669"/>
    <property type="project" value="TreeGrafter"/>
</dbReference>
<dbReference type="Pfam" id="PF01476">
    <property type="entry name" value="LysM"/>
    <property type="match status" value="1"/>
</dbReference>
<dbReference type="InterPro" id="IPR036779">
    <property type="entry name" value="LysM_dom_sf"/>
</dbReference>
<accession>A0A4D6XZH5</accession>
<dbReference type="Proteomes" id="UP000298773">
    <property type="component" value="Chromosome"/>
</dbReference>
<dbReference type="EMBL" id="CP034873">
    <property type="protein sequence ID" value="QCI21707.1"/>
    <property type="molecule type" value="Genomic_DNA"/>
</dbReference>
<evidence type="ECO:0000313" key="2">
    <source>
        <dbReference type="EMBL" id="QCI21707.1"/>
    </source>
</evidence>
<dbReference type="Gene3D" id="3.10.350.10">
    <property type="entry name" value="LysM domain"/>
    <property type="match status" value="1"/>
</dbReference>
<dbReference type="AlphaFoldDB" id="A0A4D6XZH5"/>
<gene>
    <name evidence="2" type="ORF">D9V69_02095</name>
</gene>
<dbReference type="SUPFAM" id="SSF51261">
    <property type="entry name" value="Duplicated hybrid motif"/>
    <property type="match status" value="1"/>
</dbReference>
<dbReference type="Gene3D" id="2.70.70.10">
    <property type="entry name" value="Glucose Permease (Domain IIA)"/>
    <property type="match status" value="1"/>
</dbReference>
<dbReference type="PANTHER" id="PTHR21666">
    <property type="entry name" value="PEPTIDASE-RELATED"/>
    <property type="match status" value="1"/>
</dbReference>
<dbReference type="InterPro" id="IPR011055">
    <property type="entry name" value="Dup_hybrid_motif"/>
</dbReference>
<dbReference type="Pfam" id="PF01551">
    <property type="entry name" value="Peptidase_M23"/>
    <property type="match status" value="1"/>
</dbReference>
<dbReference type="PROSITE" id="PS51782">
    <property type="entry name" value="LYSM"/>
    <property type="match status" value="1"/>
</dbReference>
<organism evidence="2">
    <name type="scientific">Buchnera aphidicola</name>
    <name type="common">Hyadaphis tataricae</name>
    <dbReference type="NCBI Taxonomy" id="1241859"/>
    <lineage>
        <taxon>Bacteria</taxon>
        <taxon>Pseudomonadati</taxon>
        <taxon>Pseudomonadota</taxon>
        <taxon>Gammaproteobacteria</taxon>
        <taxon>Enterobacterales</taxon>
        <taxon>Erwiniaceae</taxon>
        <taxon>Buchnera</taxon>
    </lineage>
</organism>
<dbReference type="InterPro" id="IPR018392">
    <property type="entry name" value="LysM"/>
</dbReference>
<sequence>MPVKKNIFKLILAILIYTLFYSFAFAYSVKKNNIKKFIFLKKNECFTNFNFNVVFFKKKEQFVMKNNRFFGILFQNRFKMFYVVKKKETLYSISKISGHNYHKLSEFNHIKYPYQIYVGQKIWIGDIFIDNNQNICLVNTVSKSNNLSSCRTLFKNIADFINFLKKDFSNNIKKEKLCFLNNPKKQKTNPLFKNNRFRFSNIWFWPVKIKNVQHFYNRKSKNIFSFTQEPIFAVSSGEVVCITDVFEKYGKLIIIRHNNHYLSIYGCNGFVLVKEKDKVFAQQQISTMSLCKNHLFHIYFELRYKGEPINPLNILPK</sequence>
<feature type="domain" description="LysM" evidence="1">
    <location>
        <begin position="80"/>
        <end position="124"/>
    </location>
</feature>
<dbReference type="PANTHER" id="PTHR21666:SF270">
    <property type="entry name" value="MUREIN HYDROLASE ACTIVATOR ENVC"/>
    <property type="match status" value="1"/>
</dbReference>
<dbReference type="InterPro" id="IPR050570">
    <property type="entry name" value="Cell_wall_metabolism_enzyme"/>
</dbReference>
<protein>
    <submittedName>
        <fullName evidence="2">LysM peptidoglycan-binding domain-containing protein</fullName>
    </submittedName>
</protein>
<dbReference type="SMART" id="SM00257">
    <property type="entry name" value="LysM"/>
    <property type="match status" value="1"/>
</dbReference>
<evidence type="ECO:0000259" key="1">
    <source>
        <dbReference type="PROSITE" id="PS51782"/>
    </source>
</evidence>
<reference evidence="2" key="2">
    <citation type="submission" date="2019-05" db="EMBL/GenBank/DDBJ databases">
        <title>Genome evolution of the obligate endosymbiont Buchnera aphidicola.</title>
        <authorList>
            <person name="Moran N.A."/>
        </authorList>
    </citation>
    <scope>NUCLEOTIDE SEQUENCE [LARGE SCALE GENOMIC DNA]</scope>
    <source>
        <strain evidence="2">Hta</strain>
    </source>
</reference>
<proteinExistence type="predicted"/>